<organism evidence="2 3">
    <name type="scientific">Pseudofulvimonas gallinarii</name>
    <dbReference type="NCBI Taxonomy" id="634155"/>
    <lineage>
        <taxon>Bacteria</taxon>
        <taxon>Pseudomonadati</taxon>
        <taxon>Pseudomonadota</taxon>
        <taxon>Gammaproteobacteria</taxon>
        <taxon>Lysobacterales</taxon>
        <taxon>Rhodanobacteraceae</taxon>
        <taxon>Pseudofulvimonas</taxon>
    </lineage>
</organism>
<dbReference type="EMBL" id="SMAF01000004">
    <property type="protein sequence ID" value="TCT00130.1"/>
    <property type="molecule type" value="Genomic_DNA"/>
</dbReference>
<feature type="signal peptide" evidence="1">
    <location>
        <begin position="1"/>
        <end position="23"/>
    </location>
</feature>
<evidence type="ECO:0000313" key="2">
    <source>
        <dbReference type="EMBL" id="TCT00130.1"/>
    </source>
</evidence>
<reference evidence="2 3" key="1">
    <citation type="submission" date="2019-03" db="EMBL/GenBank/DDBJ databases">
        <title>Genomic Encyclopedia of Type Strains, Phase IV (KMG-IV): sequencing the most valuable type-strain genomes for metagenomic binning, comparative biology and taxonomic classification.</title>
        <authorList>
            <person name="Goeker M."/>
        </authorList>
    </citation>
    <scope>NUCLEOTIDE SEQUENCE [LARGE SCALE GENOMIC DNA]</scope>
    <source>
        <strain evidence="2 3">DSM 21944</strain>
    </source>
</reference>
<dbReference type="AlphaFoldDB" id="A0A4R3LIS7"/>
<dbReference type="RefSeq" id="WP_123523174.1">
    <property type="nucleotide sequence ID" value="NZ_JBHLWF010000088.1"/>
</dbReference>
<gene>
    <name evidence="2" type="ORF">EDC25_104120</name>
</gene>
<proteinExistence type="predicted"/>
<feature type="chain" id="PRO_5030099314" description="DUF5666 domain-containing protein" evidence="1">
    <location>
        <begin position="24"/>
        <end position="141"/>
    </location>
</feature>
<name>A0A4R3LIS7_9GAMM</name>
<evidence type="ECO:0000313" key="3">
    <source>
        <dbReference type="Proteomes" id="UP000294599"/>
    </source>
</evidence>
<evidence type="ECO:0008006" key="4">
    <source>
        <dbReference type="Google" id="ProtNLM"/>
    </source>
</evidence>
<comment type="caution">
    <text evidence="2">The sequence shown here is derived from an EMBL/GenBank/DDBJ whole genome shotgun (WGS) entry which is preliminary data.</text>
</comment>
<evidence type="ECO:0000256" key="1">
    <source>
        <dbReference type="SAM" id="SignalP"/>
    </source>
</evidence>
<sequence>MYLMRPFTILLTCLLASPLPALASSHPCARVADPSARLECYDAAFPPDPGAVMSAPDAARSDFGLEKSVEPGRVESRVSSVDYARGARSVTLENGHVWVQTDAKVNAQVRPGDTVSVRRGMVGNYIMTTANGVAVRVRRVR</sequence>
<accession>A0A4R3LIS7</accession>
<keyword evidence="3" id="KW-1185">Reference proteome</keyword>
<dbReference type="OrthoDB" id="4750212at2"/>
<protein>
    <recommendedName>
        <fullName evidence="4">DUF5666 domain-containing protein</fullName>
    </recommendedName>
</protein>
<keyword evidence="1" id="KW-0732">Signal</keyword>
<dbReference type="Proteomes" id="UP000294599">
    <property type="component" value="Unassembled WGS sequence"/>
</dbReference>